<dbReference type="InterPro" id="IPR050391">
    <property type="entry name" value="Mito_Metabolite_Transporter"/>
</dbReference>
<dbReference type="GO" id="GO:0055085">
    <property type="term" value="P:transmembrane transport"/>
    <property type="evidence" value="ECO:0007669"/>
    <property type="project" value="InterPro"/>
</dbReference>
<keyword evidence="8" id="KW-1133">Transmembrane helix</keyword>
<comment type="caution">
    <text evidence="14">The sequence shown here is derived from an EMBL/GenBank/DDBJ whole genome shotgun (WGS) entry which is preliminary data.</text>
</comment>
<dbReference type="PROSITE" id="PS50920">
    <property type="entry name" value="SOLCAR"/>
    <property type="match status" value="3"/>
</dbReference>
<protein>
    <submittedName>
        <fullName evidence="14">Uncharacterized protein</fullName>
    </submittedName>
</protein>
<dbReference type="InterPro" id="IPR023395">
    <property type="entry name" value="MCP_dom_sf"/>
</dbReference>
<evidence type="ECO:0000256" key="3">
    <source>
        <dbReference type="ARBA" id="ARBA00006375"/>
    </source>
</evidence>
<reference evidence="14" key="1">
    <citation type="journal article" date="2023" name="Mol. Biol. Evol.">
        <title>Third-Generation Sequencing Reveals the Adaptive Role of the Epigenome in Three Deep-Sea Polychaetes.</title>
        <authorList>
            <person name="Perez M."/>
            <person name="Aroh O."/>
            <person name="Sun Y."/>
            <person name="Lan Y."/>
            <person name="Juniper S.K."/>
            <person name="Young C.R."/>
            <person name="Angers B."/>
            <person name="Qian P.Y."/>
        </authorList>
    </citation>
    <scope>NUCLEOTIDE SEQUENCE</scope>
    <source>
        <strain evidence="14">P08H-3</strain>
    </source>
</reference>
<dbReference type="PRINTS" id="PR00784">
    <property type="entry name" value="MTUNCOUPLING"/>
</dbReference>
<evidence type="ECO:0000256" key="13">
    <source>
        <dbReference type="SAM" id="MobiDB-lite"/>
    </source>
</evidence>
<dbReference type="GO" id="GO:0005743">
    <property type="term" value="C:mitochondrial inner membrane"/>
    <property type="evidence" value="ECO:0007669"/>
    <property type="project" value="UniProtKB-SubCell"/>
</dbReference>
<dbReference type="PANTHER" id="PTHR45618">
    <property type="entry name" value="MITOCHONDRIAL DICARBOXYLATE CARRIER-RELATED"/>
    <property type="match status" value="1"/>
</dbReference>
<evidence type="ECO:0000256" key="12">
    <source>
        <dbReference type="RuleBase" id="RU000488"/>
    </source>
</evidence>
<feature type="compositionally biased region" description="Polar residues" evidence="13">
    <location>
        <begin position="13"/>
        <end position="24"/>
    </location>
</feature>
<feature type="region of interest" description="Disordered" evidence="13">
    <location>
        <begin position="13"/>
        <end position="56"/>
    </location>
</feature>
<evidence type="ECO:0000256" key="6">
    <source>
        <dbReference type="ARBA" id="ARBA00022737"/>
    </source>
</evidence>
<feature type="repeat" description="Solcar" evidence="11">
    <location>
        <begin position="275"/>
        <end position="360"/>
    </location>
</feature>
<proteinExistence type="inferred from homology"/>
<keyword evidence="4 12" id="KW-0813">Transport</keyword>
<dbReference type="Pfam" id="PF00153">
    <property type="entry name" value="Mito_carr"/>
    <property type="match status" value="3"/>
</dbReference>
<evidence type="ECO:0000256" key="5">
    <source>
        <dbReference type="ARBA" id="ARBA00022692"/>
    </source>
</evidence>
<dbReference type="InterPro" id="IPR002067">
    <property type="entry name" value="MCP"/>
</dbReference>
<dbReference type="FunFam" id="1.50.40.10:FF:000008">
    <property type="entry name" value="Mitochondrial uncoupling protein 2"/>
    <property type="match status" value="1"/>
</dbReference>
<evidence type="ECO:0000313" key="15">
    <source>
        <dbReference type="Proteomes" id="UP001208570"/>
    </source>
</evidence>
<feature type="compositionally biased region" description="Polar residues" evidence="13">
    <location>
        <begin position="41"/>
        <end position="56"/>
    </location>
</feature>
<keyword evidence="9" id="KW-0496">Mitochondrion</keyword>
<evidence type="ECO:0000256" key="4">
    <source>
        <dbReference type="ARBA" id="ARBA00022448"/>
    </source>
</evidence>
<evidence type="ECO:0000256" key="1">
    <source>
        <dbReference type="ARBA" id="ARBA00004225"/>
    </source>
</evidence>
<evidence type="ECO:0000256" key="9">
    <source>
        <dbReference type="ARBA" id="ARBA00023128"/>
    </source>
</evidence>
<evidence type="ECO:0000313" key="14">
    <source>
        <dbReference type="EMBL" id="KAK2154933.1"/>
    </source>
</evidence>
<gene>
    <name evidence="14" type="ORF">LSH36_253g02049</name>
</gene>
<dbReference type="AlphaFoldDB" id="A0AAD9JM06"/>
<dbReference type="InterPro" id="IPR018108">
    <property type="entry name" value="MCP_transmembrane"/>
</dbReference>
<comment type="subcellular location">
    <subcellularLocation>
        <location evidence="2">Mitochondrion inner membrane</location>
    </subcellularLocation>
    <subcellularLocation>
        <location evidence="1">Mitochondrion membrane</location>
        <topology evidence="1">Multi-pass membrane protein</topology>
    </subcellularLocation>
</comment>
<evidence type="ECO:0000256" key="8">
    <source>
        <dbReference type="ARBA" id="ARBA00022989"/>
    </source>
</evidence>
<evidence type="ECO:0000256" key="2">
    <source>
        <dbReference type="ARBA" id="ARBA00004273"/>
    </source>
</evidence>
<feature type="repeat" description="Solcar" evidence="11">
    <location>
        <begin position="61"/>
        <end position="165"/>
    </location>
</feature>
<dbReference type="EMBL" id="JAODUP010000253">
    <property type="protein sequence ID" value="KAK2154933.1"/>
    <property type="molecule type" value="Genomic_DNA"/>
</dbReference>
<accession>A0AAD9JM06</accession>
<name>A0AAD9JM06_9ANNE</name>
<keyword evidence="5 11" id="KW-0812">Transmembrane</keyword>
<keyword evidence="7" id="KW-0999">Mitochondrion inner membrane</keyword>
<keyword evidence="15" id="KW-1185">Reference proteome</keyword>
<keyword evidence="10 11" id="KW-0472">Membrane</keyword>
<comment type="similarity">
    <text evidence="3 12">Belongs to the mitochondrial carrier (TC 2.A.29) family.</text>
</comment>
<sequence>MENIALVTIKFPQNHTTSQNSASEDCQVAPSPSKQDESTRCRPSTKNSPSVTKQDTASVQPGIGVKFISAGLAACYSDLMTFPLDTAKVRLQIQGEGMGVVSASRTAAAAVASAGHKYRGMFGTLATISREEGVRALYNGLVPGLQRQMAFASIRIGLYDSVKHFYLRLFKAEGTVGSNNVGLRILAGITTGALAVSCAQPTDVVKVRMQAAGKGPKKYKGCVDAYRMIAVEEGVRGLWRGVMPNITRNAIVNAAELVSYDLIKESIIRRGLLSDTMPCHFLSAFGAGFFATVVASPVDVVKTRFMNSGAGTYNGAMDCAVRMFREGGLFSFYKGFMPSYMRLGSWNVIMFVTFEQLKRFFVGLQKSDTLATAASLSDVGLQQKKLI</sequence>
<dbReference type="SUPFAM" id="SSF103506">
    <property type="entry name" value="Mitochondrial carrier"/>
    <property type="match status" value="1"/>
</dbReference>
<dbReference type="Proteomes" id="UP001208570">
    <property type="component" value="Unassembled WGS sequence"/>
</dbReference>
<organism evidence="14 15">
    <name type="scientific">Paralvinella palmiformis</name>
    <dbReference type="NCBI Taxonomy" id="53620"/>
    <lineage>
        <taxon>Eukaryota</taxon>
        <taxon>Metazoa</taxon>
        <taxon>Spiralia</taxon>
        <taxon>Lophotrochozoa</taxon>
        <taxon>Annelida</taxon>
        <taxon>Polychaeta</taxon>
        <taxon>Sedentaria</taxon>
        <taxon>Canalipalpata</taxon>
        <taxon>Terebellida</taxon>
        <taxon>Terebelliformia</taxon>
        <taxon>Alvinellidae</taxon>
        <taxon>Paralvinella</taxon>
    </lineage>
</organism>
<feature type="repeat" description="Solcar" evidence="11">
    <location>
        <begin position="179"/>
        <end position="266"/>
    </location>
</feature>
<dbReference type="Gene3D" id="1.50.40.10">
    <property type="entry name" value="Mitochondrial carrier domain"/>
    <property type="match status" value="1"/>
</dbReference>
<evidence type="ECO:0000256" key="7">
    <source>
        <dbReference type="ARBA" id="ARBA00022792"/>
    </source>
</evidence>
<evidence type="ECO:0000256" key="10">
    <source>
        <dbReference type="ARBA" id="ARBA00023136"/>
    </source>
</evidence>
<evidence type="ECO:0000256" key="11">
    <source>
        <dbReference type="PROSITE-ProRule" id="PRU00282"/>
    </source>
</evidence>
<keyword evidence="6" id="KW-0677">Repeat</keyword>